<evidence type="ECO:0000256" key="1">
    <source>
        <dbReference type="SAM" id="MobiDB-lite"/>
    </source>
</evidence>
<keyword evidence="3" id="KW-1185">Reference proteome</keyword>
<feature type="region of interest" description="Disordered" evidence="1">
    <location>
        <begin position="1"/>
        <end position="20"/>
    </location>
</feature>
<evidence type="ECO:0000313" key="2">
    <source>
        <dbReference type="EMBL" id="QRD04143.1"/>
    </source>
</evidence>
<protein>
    <submittedName>
        <fullName evidence="2">Uncharacterized protein</fullName>
    </submittedName>
</protein>
<accession>A0A7U2I8B3</accession>
<gene>
    <name evidence="2" type="ORF">JI435_420790</name>
</gene>
<dbReference type="AlphaFoldDB" id="A0A7U2I8B3"/>
<name>A0A7U2I8B3_PHANO</name>
<sequence length="94" mass="10384">MDQPHPGPALPSDAPHSSPSRPWTVGFGVLHFQPASFELISEDHARSLWMDRIANLASGCTQGCKRTPRSKSRLWHGVQICSALTRICFSKIES</sequence>
<dbReference type="EMBL" id="CP069038">
    <property type="protein sequence ID" value="QRD04143.1"/>
    <property type="molecule type" value="Genomic_DNA"/>
</dbReference>
<dbReference type="VEuPathDB" id="FungiDB:JI435_420790"/>
<evidence type="ECO:0000313" key="3">
    <source>
        <dbReference type="Proteomes" id="UP000663193"/>
    </source>
</evidence>
<reference evidence="3" key="1">
    <citation type="journal article" date="2021" name="BMC Genomics">
        <title>Chromosome-level genome assembly and manually-curated proteome of model necrotroph Parastagonospora nodorum Sn15 reveals a genome-wide trove of candidate effector homologs, and redundancy of virulence-related functions within an accessory chromosome.</title>
        <authorList>
            <person name="Bertazzoni S."/>
            <person name="Jones D.A.B."/>
            <person name="Phan H.T."/>
            <person name="Tan K.-C."/>
            <person name="Hane J.K."/>
        </authorList>
    </citation>
    <scope>NUCLEOTIDE SEQUENCE [LARGE SCALE GENOMIC DNA]</scope>
    <source>
        <strain evidence="3">SN15 / ATCC MYA-4574 / FGSC 10173)</strain>
    </source>
</reference>
<proteinExistence type="predicted"/>
<organism evidence="2 3">
    <name type="scientific">Phaeosphaeria nodorum (strain SN15 / ATCC MYA-4574 / FGSC 10173)</name>
    <name type="common">Glume blotch fungus</name>
    <name type="synonym">Parastagonospora nodorum</name>
    <dbReference type="NCBI Taxonomy" id="321614"/>
    <lineage>
        <taxon>Eukaryota</taxon>
        <taxon>Fungi</taxon>
        <taxon>Dikarya</taxon>
        <taxon>Ascomycota</taxon>
        <taxon>Pezizomycotina</taxon>
        <taxon>Dothideomycetes</taxon>
        <taxon>Pleosporomycetidae</taxon>
        <taxon>Pleosporales</taxon>
        <taxon>Pleosporineae</taxon>
        <taxon>Phaeosphaeriaceae</taxon>
        <taxon>Parastagonospora</taxon>
    </lineage>
</organism>
<dbReference type="Proteomes" id="UP000663193">
    <property type="component" value="Chromosome 16"/>
</dbReference>